<feature type="transmembrane region" description="Helical" evidence="2">
    <location>
        <begin position="20"/>
        <end position="42"/>
    </location>
</feature>
<keyword evidence="2" id="KW-0472">Membrane</keyword>
<feature type="transmembrane region" description="Helical" evidence="2">
    <location>
        <begin position="108"/>
        <end position="128"/>
    </location>
</feature>
<keyword evidence="5" id="KW-1185">Reference proteome</keyword>
<dbReference type="PANTHER" id="PTHR12715:SF4">
    <property type="entry name" value="EAMA DOMAIN-CONTAINING PROTEIN"/>
    <property type="match status" value="1"/>
</dbReference>
<feature type="transmembrane region" description="Helical" evidence="2">
    <location>
        <begin position="49"/>
        <end position="70"/>
    </location>
</feature>
<comment type="similarity">
    <text evidence="1">Belongs to the EamA transporter family.</text>
</comment>
<evidence type="ECO:0000313" key="5">
    <source>
        <dbReference type="Proteomes" id="UP001321498"/>
    </source>
</evidence>
<dbReference type="PANTHER" id="PTHR12715">
    <property type="entry name" value="TRANSPORTER, DRUG/METABOLITE EXPORTER FAMILY"/>
    <property type="match status" value="1"/>
</dbReference>
<keyword evidence="2" id="KW-1133">Transmembrane helix</keyword>
<keyword evidence="2" id="KW-0812">Transmembrane</keyword>
<dbReference type="Pfam" id="PF00892">
    <property type="entry name" value="EamA"/>
    <property type="match status" value="2"/>
</dbReference>
<evidence type="ECO:0000259" key="3">
    <source>
        <dbReference type="Pfam" id="PF00892"/>
    </source>
</evidence>
<feature type="domain" description="EamA" evidence="3">
    <location>
        <begin position="5"/>
        <end position="64"/>
    </location>
</feature>
<accession>A0ABM8GDJ0</accession>
<dbReference type="EMBL" id="AP027731">
    <property type="protein sequence ID" value="BDZ46351.1"/>
    <property type="molecule type" value="Genomic_DNA"/>
</dbReference>
<dbReference type="Gene3D" id="1.10.3730.20">
    <property type="match status" value="1"/>
</dbReference>
<evidence type="ECO:0000256" key="1">
    <source>
        <dbReference type="ARBA" id="ARBA00007362"/>
    </source>
</evidence>
<feature type="transmembrane region" description="Helical" evidence="2">
    <location>
        <begin position="194"/>
        <end position="210"/>
    </location>
</feature>
<feature type="transmembrane region" description="Helical" evidence="2">
    <location>
        <begin position="171"/>
        <end position="188"/>
    </location>
</feature>
<evidence type="ECO:0000256" key="2">
    <source>
        <dbReference type="SAM" id="Phobius"/>
    </source>
</evidence>
<dbReference type="Proteomes" id="UP001321498">
    <property type="component" value="Chromosome"/>
</dbReference>
<name>A0ABM8GDJ0_9MICO</name>
<feature type="transmembrane region" description="Helical" evidence="2">
    <location>
        <begin position="134"/>
        <end position="159"/>
    </location>
</feature>
<sequence>MLWFGFYNLCLNFSEQTLDAGTASMVVNIGPILLALGAALFLGEALHRWVVIGAAVSFAGVLLIGVQSGTHGLDNTVGVIAALLAAVVYTGGVLFQKPLLRRIPAAQVTFLGAAIGAVVCLPFTPALVADVSRAPASAIVGAIYLGLVPTALAFSTWAYALQRMPAARLGLTTYLVPPIAILLALVAFGEVPGPLAIVGGVLCLGGVALTRRRAAAR</sequence>
<dbReference type="RefSeq" id="WP_286276430.1">
    <property type="nucleotide sequence ID" value="NZ_AP027731.1"/>
</dbReference>
<evidence type="ECO:0000313" key="4">
    <source>
        <dbReference type="EMBL" id="BDZ46351.1"/>
    </source>
</evidence>
<dbReference type="InterPro" id="IPR037185">
    <property type="entry name" value="EmrE-like"/>
</dbReference>
<feature type="domain" description="EamA" evidence="3">
    <location>
        <begin position="77"/>
        <end position="210"/>
    </location>
</feature>
<dbReference type="InterPro" id="IPR052756">
    <property type="entry name" value="Alkyne_AA_exporter"/>
</dbReference>
<organism evidence="4 5">
    <name type="scientific">Naasia aerilata</name>
    <dbReference type="NCBI Taxonomy" id="1162966"/>
    <lineage>
        <taxon>Bacteria</taxon>
        <taxon>Bacillati</taxon>
        <taxon>Actinomycetota</taxon>
        <taxon>Actinomycetes</taxon>
        <taxon>Micrococcales</taxon>
        <taxon>Microbacteriaceae</taxon>
        <taxon>Naasia</taxon>
    </lineage>
</organism>
<reference evidence="5" key="1">
    <citation type="journal article" date="2019" name="Int. J. Syst. Evol. Microbiol.">
        <title>The Global Catalogue of Microorganisms (GCM) 10K type strain sequencing project: providing services to taxonomists for standard genome sequencing and annotation.</title>
        <authorList>
            <consortium name="The Broad Institute Genomics Platform"/>
            <consortium name="The Broad Institute Genome Sequencing Center for Infectious Disease"/>
            <person name="Wu L."/>
            <person name="Ma J."/>
        </authorList>
    </citation>
    <scope>NUCLEOTIDE SEQUENCE [LARGE SCALE GENOMIC DNA]</scope>
    <source>
        <strain evidence="5">NBRC 108725</strain>
    </source>
</reference>
<dbReference type="SUPFAM" id="SSF103481">
    <property type="entry name" value="Multidrug resistance efflux transporter EmrE"/>
    <property type="match status" value="2"/>
</dbReference>
<gene>
    <name evidence="4" type="ORF">GCM10025866_22600</name>
</gene>
<feature type="transmembrane region" description="Helical" evidence="2">
    <location>
        <begin position="76"/>
        <end position="96"/>
    </location>
</feature>
<proteinExistence type="inferred from homology"/>
<protein>
    <recommendedName>
        <fullName evidence="3">EamA domain-containing protein</fullName>
    </recommendedName>
</protein>
<dbReference type="InterPro" id="IPR000620">
    <property type="entry name" value="EamA_dom"/>
</dbReference>